<keyword evidence="9 17" id="KW-1133">Transmembrane helix</keyword>
<dbReference type="GO" id="GO:0005886">
    <property type="term" value="C:plasma membrane"/>
    <property type="evidence" value="ECO:0007669"/>
    <property type="project" value="UniProtKB-SubCell"/>
</dbReference>
<evidence type="ECO:0000256" key="9">
    <source>
        <dbReference type="ARBA" id="ARBA00022989"/>
    </source>
</evidence>
<feature type="transmembrane region" description="Helical" evidence="17">
    <location>
        <begin position="33"/>
        <end position="52"/>
    </location>
</feature>
<evidence type="ECO:0000256" key="8">
    <source>
        <dbReference type="ARBA" id="ARBA00022982"/>
    </source>
</evidence>
<dbReference type="Pfam" id="PF03626">
    <property type="entry name" value="COX4_pro"/>
    <property type="match status" value="1"/>
</dbReference>
<feature type="transmembrane region" description="Helical" evidence="17">
    <location>
        <begin position="64"/>
        <end position="84"/>
    </location>
</feature>
<keyword evidence="8" id="KW-0249">Electron transport</keyword>
<dbReference type="InterPro" id="IPR050968">
    <property type="entry name" value="Cytochrome_c_oxidase_bac_sub4"/>
</dbReference>
<evidence type="ECO:0000256" key="13">
    <source>
        <dbReference type="ARBA" id="ARBA00030071"/>
    </source>
</evidence>
<keyword evidence="19" id="KW-1185">Reference proteome</keyword>
<dbReference type="InterPro" id="IPR005171">
    <property type="entry name" value="Cyt_c_oxidase_su4_prok"/>
</dbReference>
<dbReference type="AlphaFoldDB" id="A0AB36R7E8"/>
<dbReference type="Proteomes" id="UP000216215">
    <property type="component" value="Unassembled WGS sequence"/>
</dbReference>
<evidence type="ECO:0000256" key="2">
    <source>
        <dbReference type="ARBA" id="ARBA00008079"/>
    </source>
</evidence>
<dbReference type="RefSeq" id="WP_095486332.1">
    <property type="nucleotide sequence ID" value="NZ_CP088151.1"/>
</dbReference>
<dbReference type="InterPro" id="IPR014210">
    <property type="entry name" value="Cyt_o_ubiqinol_oxidase_su4"/>
</dbReference>
<gene>
    <name evidence="18" type="primary">cyoD</name>
    <name evidence="18" type="ORF">CIT25_20405</name>
</gene>
<evidence type="ECO:0000256" key="6">
    <source>
        <dbReference type="ARBA" id="ARBA00022475"/>
    </source>
</evidence>
<dbReference type="GO" id="GO:0009319">
    <property type="term" value="C:cytochrome o ubiquinol oxidase complex"/>
    <property type="evidence" value="ECO:0007669"/>
    <property type="project" value="TreeGrafter"/>
</dbReference>
<keyword evidence="10" id="KW-0560">Oxidoreductase</keyword>
<comment type="function">
    <text evidence="12">Cytochrome bo(3) ubiquinol terminal oxidase is the component of the aerobic respiratory chain of E.coli that predominates when cells are grown at high aeration. Has proton pump activity across the membrane in addition to electron transfer, pumping 2 protons/electron.</text>
</comment>
<evidence type="ECO:0000313" key="19">
    <source>
        <dbReference type="Proteomes" id="UP000216215"/>
    </source>
</evidence>
<organism evidence="18 19">
    <name type="scientific">Mesorhizobium mediterraneum</name>
    <dbReference type="NCBI Taxonomy" id="43617"/>
    <lineage>
        <taxon>Bacteria</taxon>
        <taxon>Pseudomonadati</taxon>
        <taxon>Pseudomonadota</taxon>
        <taxon>Alphaproteobacteria</taxon>
        <taxon>Hyphomicrobiales</taxon>
        <taxon>Phyllobacteriaceae</taxon>
        <taxon>Mesorhizobium</taxon>
    </lineage>
</organism>
<comment type="similarity">
    <text evidence="2">Belongs to the cytochrome c oxidase bacterial subunit 4 family.</text>
</comment>
<proteinExistence type="inferred from homology"/>
<evidence type="ECO:0000256" key="10">
    <source>
        <dbReference type="ARBA" id="ARBA00023002"/>
    </source>
</evidence>
<dbReference type="GO" id="GO:0015078">
    <property type="term" value="F:proton transmembrane transporter activity"/>
    <property type="evidence" value="ECO:0007669"/>
    <property type="project" value="TreeGrafter"/>
</dbReference>
<evidence type="ECO:0000256" key="4">
    <source>
        <dbReference type="ARBA" id="ARBA00014689"/>
    </source>
</evidence>
<evidence type="ECO:0000256" key="3">
    <source>
        <dbReference type="ARBA" id="ARBA00011700"/>
    </source>
</evidence>
<evidence type="ECO:0000313" key="18">
    <source>
        <dbReference type="EMBL" id="PAQ00200.1"/>
    </source>
</evidence>
<feature type="transmembrane region" description="Helical" evidence="17">
    <location>
        <begin position="96"/>
        <end position="117"/>
    </location>
</feature>
<accession>A0AB36R7E8</accession>
<evidence type="ECO:0000256" key="15">
    <source>
        <dbReference type="ARBA" id="ARBA00031887"/>
    </source>
</evidence>
<reference evidence="19" key="1">
    <citation type="submission" date="2017-08" db="EMBL/GenBank/DDBJ databases">
        <title>Mesorhizobium wenxinae sp. nov., a novel rhizobial species isolated from root nodules of chickpea (Cicer arietinum L.).</title>
        <authorList>
            <person name="Zhang J."/>
        </authorList>
    </citation>
    <scope>NUCLEOTIDE SEQUENCE [LARGE SCALE GENOMIC DNA]</scope>
    <source>
        <strain evidence="19">USDA 3392</strain>
    </source>
</reference>
<name>A0AB36R7E8_9HYPH</name>
<evidence type="ECO:0000256" key="5">
    <source>
        <dbReference type="ARBA" id="ARBA00022448"/>
    </source>
</evidence>
<comment type="subcellular location">
    <subcellularLocation>
        <location evidence="1">Cell membrane</location>
        <topology evidence="1">Multi-pass membrane protein</topology>
    </subcellularLocation>
</comment>
<dbReference type="PANTHER" id="PTHR36835:SF1">
    <property type="entry name" value="CYTOCHROME BO(3) UBIQUINOL OXIDASE SUBUNIT 4"/>
    <property type="match status" value="1"/>
</dbReference>
<evidence type="ECO:0000256" key="12">
    <source>
        <dbReference type="ARBA" id="ARBA00025694"/>
    </source>
</evidence>
<evidence type="ECO:0000256" key="1">
    <source>
        <dbReference type="ARBA" id="ARBA00004651"/>
    </source>
</evidence>
<dbReference type="EMBL" id="NPKI01000026">
    <property type="protein sequence ID" value="PAQ00200.1"/>
    <property type="molecule type" value="Genomic_DNA"/>
</dbReference>
<comment type="caution">
    <text evidence="18">The sequence shown here is derived from an EMBL/GenBank/DDBJ whole genome shotgun (WGS) entry which is preliminary data.</text>
</comment>
<dbReference type="GO" id="GO:0009486">
    <property type="term" value="F:cytochrome bo3 ubiquinol oxidase activity"/>
    <property type="evidence" value="ECO:0007669"/>
    <property type="project" value="InterPro"/>
</dbReference>
<sequence>MSDRDHRPEEFADLDDSAPGEERINEQEVAGGLLGYVTGFGLAILLTIASFVAAQSGLIYQPAIISALVVLAIAQMGVHLVFFIHLTTGPDNTNNVLALAFGVFIVVLVVLGSVWIMTHLNHNMMPMNGIQMQ</sequence>
<keyword evidence="11 17" id="KW-0472">Membrane</keyword>
<dbReference type="NCBIfam" id="TIGR02847">
    <property type="entry name" value="CyoD"/>
    <property type="match status" value="1"/>
</dbReference>
<protein>
    <recommendedName>
        <fullName evidence="4">Cytochrome bo(3) ubiquinol oxidase subunit 4</fullName>
    </recommendedName>
    <alternativeName>
        <fullName evidence="16">Cytochrome o ubiquinol oxidase subunit 4</fullName>
    </alternativeName>
    <alternativeName>
        <fullName evidence="13">Oxidase bo(3) subunit 4</fullName>
    </alternativeName>
    <alternativeName>
        <fullName evidence="14">Ubiquinol oxidase polypeptide IV</fullName>
    </alternativeName>
    <alternativeName>
        <fullName evidence="15">Ubiquinol oxidase subunit 4</fullName>
    </alternativeName>
</protein>
<keyword evidence="6" id="KW-1003">Cell membrane</keyword>
<evidence type="ECO:0000256" key="14">
    <source>
        <dbReference type="ARBA" id="ARBA00030211"/>
    </source>
</evidence>
<evidence type="ECO:0000256" key="17">
    <source>
        <dbReference type="SAM" id="Phobius"/>
    </source>
</evidence>
<dbReference type="GO" id="GO:0015990">
    <property type="term" value="P:electron transport coupled proton transport"/>
    <property type="evidence" value="ECO:0007669"/>
    <property type="project" value="InterPro"/>
</dbReference>
<evidence type="ECO:0000256" key="16">
    <source>
        <dbReference type="ARBA" id="ARBA00032185"/>
    </source>
</evidence>
<keyword evidence="5" id="KW-0813">Transport</keyword>
<evidence type="ECO:0000256" key="11">
    <source>
        <dbReference type="ARBA" id="ARBA00023136"/>
    </source>
</evidence>
<comment type="subunit">
    <text evidence="3">Heterooctamer of two A chains, two B chains, two C chains and two D chains.</text>
</comment>
<dbReference type="PANTHER" id="PTHR36835">
    <property type="entry name" value="CYTOCHROME BO(3) UBIQUINOL OXIDASE SUBUNIT 4"/>
    <property type="match status" value="1"/>
</dbReference>
<keyword evidence="7 17" id="KW-0812">Transmembrane</keyword>
<dbReference type="GO" id="GO:0019646">
    <property type="term" value="P:aerobic electron transport chain"/>
    <property type="evidence" value="ECO:0007669"/>
    <property type="project" value="TreeGrafter"/>
</dbReference>
<evidence type="ECO:0000256" key="7">
    <source>
        <dbReference type="ARBA" id="ARBA00022692"/>
    </source>
</evidence>